<dbReference type="GO" id="GO:0045893">
    <property type="term" value="P:positive regulation of DNA-templated transcription"/>
    <property type="evidence" value="ECO:0007669"/>
    <property type="project" value="InterPro"/>
</dbReference>
<dbReference type="InterPro" id="IPR016679">
    <property type="entry name" value="TF_GATA_pln"/>
</dbReference>
<evidence type="ECO:0000256" key="10">
    <source>
        <dbReference type="SAM" id="MobiDB-lite"/>
    </source>
</evidence>
<keyword evidence="7 8" id="KW-0539">Nucleus</keyword>
<evidence type="ECO:0000313" key="13">
    <source>
        <dbReference type="Proteomes" id="UP000026962"/>
    </source>
</evidence>
<protein>
    <recommendedName>
        <fullName evidence="8">GATA transcription factor</fullName>
    </recommendedName>
</protein>
<dbReference type="Pfam" id="PF00320">
    <property type="entry name" value="GATA"/>
    <property type="match status" value="1"/>
</dbReference>
<keyword evidence="6 8" id="KW-0010">Activator</keyword>
<dbReference type="CDD" id="cd00202">
    <property type="entry name" value="ZnF_GATA"/>
    <property type="match status" value="1"/>
</dbReference>
<evidence type="ECO:0000256" key="3">
    <source>
        <dbReference type="ARBA" id="ARBA00022723"/>
    </source>
</evidence>
<keyword evidence="8" id="KW-0804">Transcription</keyword>
<dbReference type="PROSITE" id="PS50114">
    <property type="entry name" value="GATA_ZN_FINGER_2"/>
    <property type="match status" value="1"/>
</dbReference>
<evidence type="ECO:0000256" key="7">
    <source>
        <dbReference type="ARBA" id="ARBA00023242"/>
    </source>
</evidence>
<dbReference type="GO" id="GO:0008270">
    <property type="term" value="F:zinc ion binding"/>
    <property type="evidence" value="ECO:0007669"/>
    <property type="project" value="UniProtKB-KW"/>
</dbReference>
<comment type="function">
    <text evidence="8">Transcriptional activator that specifically binds 5'-GATA-3' or 5'-GAT-3' motifs within gene promoters.</text>
</comment>
<reference evidence="12" key="1">
    <citation type="submission" date="2015-04" db="UniProtKB">
        <authorList>
            <consortium name="EnsemblPlants"/>
        </authorList>
    </citation>
    <scope>IDENTIFICATION</scope>
</reference>
<comment type="similarity">
    <text evidence="2 8">Belongs to the type IV zinc-finger family. Class A subfamily.</text>
</comment>
<feature type="region of interest" description="Disordered" evidence="10">
    <location>
        <begin position="328"/>
        <end position="348"/>
    </location>
</feature>
<dbReference type="InterPro" id="IPR013088">
    <property type="entry name" value="Znf_NHR/GATA"/>
</dbReference>
<keyword evidence="3" id="KW-0479">Metal-binding</keyword>
<dbReference type="InterPro" id="IPR051140">
    <property type="entry name" value="GATA_TF"/>
</dbReference>
<accession>A0A0E0JIL6</accession>
<keyword evidence="4 9" id="KW-0863">Zinc-finger</keyword>
<dbReference type="PROSITE" id="PS00344">
    <property type="entry name" value="GATA_ZN_FINGER_1"/>
    <property type="match status" value="1"/>
</dbReference>
<dbReference type="EnsemblPlants" id="OPUNC01G15580.1">
    <property type="protein sequence ID" value="OPUNC01G15580.1"/>
    <property type="gene ID" value="OPUNC01G15580"/>
</dbReference>
<dbReference type="STRING" id="4537.A0A0E0JIL6"/>
<dbReference type="Gene3D" id="3.30.50.10">
    <property type="entry name" value="Erythroid Transcription Factor GATA-1, subunit A"/>
    <property type="match status" value="1"/>
</dbReference>
<feature type="region of interest" description="Disordered" evidence="10">
    <location>
        <begin position="166"/>
        <end position="260"/>
    </location>
</feature>
<evidence type="ECO:0000256" key="5">
    <source>
        <dbReference type="ARBA" id="ARBA00022833"/>
    </source>
</evidence>
<dbReference type="GO" id="GO:0005634">
    <property type="term" value="C:nucleus"/>
    <property type="evidence" value="ECO:0007669"/>
    <property type="project" value="UniProtKB-SubCell"/>
</dbReference>
<evidence type="ECO:0000256" key="1">
    <source>
        <dbReference type="ARBA" id="ARBA00004123"/>
    </source>
</evidence>
<dbReference type="SMART" id="SM00401">
    <property type="entry name" value="ZnF_GATA"/>
    <property type="match status" value="1"/>
</dbReference>
<dbReference type="Gramene" id="OPUNC01G15580.1">
    <property type="protein sequence ID" value="OPUNC01G15580.1"/>
    <property type="gene ID" value="OPUNC01G15580"/>
</dbReference>
<proteinExistence type="inferred from homology"/>
<keyword evidence="13" id="KW-1185">Reference proteome</keyword>
<dbReference type="PIRSF" id="PIRSF016992">
    <property type="entry name" value="TF_GATA_plant"/>
    <property type="match status" value="1"/>
</dbReference>
<evidence type="ECO:0000256" key="4">
    <source>
        <dbReference type="ARBA" id="ARBA00022771"/>
    </source>
</evidence>
<evidence type="ECO:0000256" key="9">
    <source>
        <dbReference type="PROSITE-ProRule" id="PRU00094"/>
    </source>
</evidence>
<reference evidence="12" key="2">
    <citation type="submission" date="2018-05" db="EMBL/GenBank/DDBJ databases">
        <title>OpunRS2 (Oryza punctata Reference Sequence Version 2).</title>
        <authorList>
            <person name="Zhang J."/>
            <person name="Kudrna D."/>
            <person name="Lee S."/>
            <person name="Talag J."/>
            <person name="Welchert J."/>
            <person name="Wing R.A."/>
        </authorList>
    </citation>
    <scope>NUCLEOTIDE SEQUENCE [LARGE SCALE GENOMIC DNA]</scope>
</reference>
<dbReference type="OMA" id="EMHQQTP"/>
<evidence type="ECO:0000256" key="6">
    <source>
        <dbReference type="ARBA" id="ARBA00023159"/>
    </source>
</evidence>
<dbReference type="GO" id="GO:0043565">
    <property type="term" value="F:sequence-specific DNA binding"/>
    <property type="evidence" value="ECO:0007669"/>
    <property type="project" value="InterPro"/>
</dbReference>
<keyword evidence="5" id="KW-0862">Zinc</keyword>
<dbReference type="eggNOG" id="KOG1601">
    <property type="taxonomic scope" value="Eukaryota"/>
</dbReference>
<name>A0A0E0JIL6_ORYPU</name>
<organism evidence="12">
    <name type="scientific">Oryza punctata</name>
    <name type="common">Red rice</name>
    <dbReference type="NCBI Taxonomy" id="4537"/>
    <lineage>
        <taxon>Eukaryota</taxon>
        <taxon>Viridiplantae</taxon>
        <taxon>Streptophyta</taxon>
        <taxon>Embryophyta</taxon>
        <taxon>Tracheophyta</taxon>
        <taxon>Spermatophyta</taxon>
        <taxon>Magnoliopsida</taxon>
        <taxon>Liliopsida</taxon>
        <taxon>Poales</taxon>
        <taxon>Poaceae</taxon>
        <taxon>BOP clade</taxon>
        <taxon>Oryzoideae</taxon>
        <taxon>Oryzeae</taxon>
        <taxon>Oryzinae</taxon>
        <taxon>Oryza</taxon>
    </lineage>
</organism>
<dbReference type="InterPro" id="IPR000679">
    <property type="entry name" value="Znf_GATA"/>
</dbReference>
<dbReference type="FunFam" id="3.30.50.10:FF:000018">
    <property type="entry name" value="GATA transcription factor"/>
    <property type="match status" value="1"/>
</dbReference>
<feature type="compositionally biased region" description="Low complexity" evidence="10">
    <location>
        <begin position="247"/>
        <end position="257"/>
    </location>
</feature>
<keyword evidence="8" id="KW-0805">Transcription regulation</keyword>
<feature type="compositionally biased region" description="Pro residues" evidence="10">
    <location>
        <begin position="191"/>
        <end position="201"/>
    </location>
</feature>
<dbReference type="PANTHER" id="PTHR45658:SF45">
    <property type="entry name" value="GATA TRANSCRIPTION FACTOR"/>
    <property type="match status" value="1"/>
</dbReference>
<keyword evidence="8" id="KW-0238">DNA-binding</keyword>
<evidence type="ECO:0000256" key="8">
    <source>
        <dbReference type="PIRNR" id="PIRNR016992"/>
    </source>
</evidence>
<dbReference type="Proteomes" id="UP000026962">
    <property type="component" value="Chromosome 1"/>
</dbReference>
<evidence type="ECO:0000259" key="11">
    <source>
        <dbReference type="PROSITE" id="PS50114"/>
    </source>
</evidence>
<sequence>MEATAEYGVAYYGGAAGREKKALQQGCGDHFAVDDLLVLPYDEEDEITREGEAAGGGKEEAAGFGNASADSSTITALDSCSNSFGLADGDFSGELCEPYDQLAELEWLSNYMGEGDDAFATEDLQKLQLISGIPSGGFSTASVPSAQAASAAASMAVQPGGFLPEAPVPAKARSKRSRAAPGNWSSRLLVLPPPPASPPSPASMAISPAESGVSAHAFPIKKPSKPAKKKDAPAPPQVQLSSVPVHSGGSAPAAAAGEGRRCLHCETDKTPQWRTGPMGPKTLCNACGVRYKSGRLVPEYRPAASPTFMVSKHSNSHRKVLELRRQKEMHQQTPPHHHQPHVATGGGVGSLMHMQSSMLFDGVSPVVSGDDFLIHHHLGTDFRQLI</sequence>
<comment type="subcellular location">
    <subcellularLocation>
        <location evidence="1 8">Nucleus</location>
    </subcellularLocation>
</comment>
<evidence type="ECO:0000313" key="12">
    <source>
        <dbReference type="EnsemblPlants" id="OPUNC01G15580.1"/>
    </source>
</evidence>
<feature type="domain" description="GATA-type" evidence="11">
    <location>
        <begin position="256"/>
        <end position="292"/>
    </location>
</feature>
<dbReference type="GO" id="GO:0030154">
    <property type="term" value="P:cell differentiation"/>
    <property type="evidence" value="ECO:0007669"/>
    <property type="project" value="TreeGrafter"/>
</dbReference>
<dbReference type="HOGENOM" id="CLU_045755_0_0_1"/>
<dbReference type="AlphaFoldDB" id="A0A0E0JIL6"/>
<evidence type="ECO:0000256" key="2">
    <source>
        <dbReference type="ARBA" id="ARBA00005694"/>
    </source>
</evidence>
<dbReference type="SUPFAM" id="SSF57716">
    <property type="entry name" value="Glucocorticoid receptor-like (DNA-binding domain)"/>
    <property type="match status" value="1"/>
</dbReference>
<dbReference type="PANTHER" id="PTHR45658">
    <property type="entry name" value="GATA TRANSCRIPTION FACTOR"/>
    <property type="match status" value="1"/>
</dbReference>